<accession>A0ACB6Z6J2</accession>
<evidence type="ECO:0000313" key="2">
    <source>
        <dbReference type="Proteomes" id="UP000886501"/>
    </source>
</evidence>
<dbReference type="Proteomes" id="UP000886501">
    <property type="component" value="Unassembled WGS sequence"/>
</dbReference>
<reference evidence="1" key="1">
    <citation type="submission" date="2019-10" db="EMBL/GenBank/DDBJ databases">
        <authorList>
            <consortium name="DOE Joint Genome Institute"/>
            <person name="Kuo A."/>
            <person name="Miyauchi S."/>
            <person name="Kiss E."/>
            <person name="Drula E."/>
            <person name="Kohler A."/>
            <person name="Sanchez-Garcia M."/>
            <person name="Andreopoulos B."/>
            <person name="Barry K.W."/>
            <person name="Bonito G."/>
            <person name="Buee M."/>
            <person name="Carver A."/>
            <person name="Chen C."/>
            <person name="Cichocki N."/>
            <person name="Clum A."/>
            <person name="Culley D."/>
            <person name="Crous P.W."/>
            <person name="Fauchery L."/>
            <person name="Girlanda M."/>
            <person name="Hayes R."/>
            <person name="Keri Z."/>
            <person name="Labutti K."/>
            <person name="Lipzen A."/>
            <person name="Lombard V."/>
            <person name="Magnuson J."/>
            <person name="Maillard F."/>
            <person name="Morin E."/>
            <person name="Murat C."/>
            <person name="Nolan M."/>
            <person name="Ohm R."/>
            <person name="Pangilinan J."/>
            <person name="Pereira M."/>
            <person name="Perotto S."/>
            <person name="Peter M."/>
            <person name="Riley R."/>
            <person name="Sitrit Y."/>
            <person name="Stielow B."/>
            <person name="Szollosi G."/>
            <person name="Zifcakova L."/>
            <person name="Stursova M."/>
            <person name="Spatafora J.W."/>
            <person name="Tedersoo L."/>
            <person name="Vaario L.-M."/>
            <person name="Yamada A."/>
            <person name="Yan M."/>
            <person name="Wang P."/>
            <person name="Xu J."/>
            <person name="Bruns T."/>
            <person name="Baldrian P."/>
            <person name="Vilgalys R."/>
            <person name="Henrissat B."/>
            <person name="Grigoriev I.V."/>
            <person name="Hibbett D."/>
            <person name="Nagy L.G."/>
            <person name="Martin F.M."/>
        </authorList>
    </citation>
    <scope>NUCLEOTIDE SEQUENCE</scope>
    <source>
        <strain evidence="1">P2</strain>
    </source>
</reference>
<protein>
    <submittedName>
        <fullName evidence="1">WD40 repeat-like protein</fullName>
    </submittedName>
</protein>
<dbReference type="EMBL" id="MU118096">
    <property type="protein sequence ID" value="KAF9645295.1"/>
    <property type="molecule type" value="Genomic_DNA"/>
</dbReference>
<gene>
    <name evidence="1" type="ORF">BDM02DRAFT_3101582</name>
</gene>
<name>A0ACB6Z6J2_THEGA</name>
<evidence type="ECO:0000313" key="1">
    <source>
        <dbReference type="EMBL" id="KAF9645295.1"/>
    </source>
</evidence>
<comment type="caution">
    <text evidence="1">The sequence shown here is derived from an EMBL/GenBank/DDBJ whole genome shotgun (WGS) entry which is preliminary data.</text>
</comment>
<reference evidence="1" key="2">
    <citation type="journal article" date="2020" name="Nat. Commun.">
        <title>Large-scale genome sequencing of mycorrhizal fungi provides insights into the early evolution of symbiotic traits.</title>
        <authorList>
            <person name="Miyauchi S."/>
            <person name="Kiss E."/>
            <person name="Kuo A."/>
            <person name="Drula E."/>
            <person name="Kohler A."/>
            <person name="Sanchez-Garcia M."/>
            <person name="Morin E."/>
            <person name="Andreopoulos B."/>
            <person name="Barry K.W."/>
            <person name="Bonito G."/>
            <person name="Buee M."/>
            <person name="Carver A."/>
            <person name="Chen C."/>
            <person name="Cichocki N."/>
            <person name="Clum A."/>
            <person name="Culley D."/>
            <person name="Crous P.W."/>
            <person name="Fauchery L."/>
            <person name="Girlanda M."/>
            <person name="Hayes R.D."/>
            <person name="Keri Z."/>
            <person name="LaButti K."/>
            <person name="Lipzen A."/>
            <person name="Lombard V."/>
            <person name="Magnuson J."/>
            <person name="Maillard F."/>
            <person name="Murat C."/>
            <person name="Nolan M."/>
            <person name="Ohm R.A."/>
            <person name="Pangilinan J."/>
            <person name="Pereira M.F."/>
            <person name="Perotto S."/>
            <person name="Peter M."/>
            <person name="Pfister S."/>
            <person name="Riley R."/>
            <person name="Sitrit Y."/>
            <person name="Stielow J.B."/>
            <person name="Szollosi G."/>
            <person name="Zifcakova L."/>
            <person name="Stursova M."/>
            <person name="Spatafora J.W."/>
            <person name="Tedersoo L."/>
            <person name="Vaario L.M."/>
            <person name="Yamada A."/>
            <person name="Yan M."/>
            <person name="Wang P."/>
            <person name="Xu J."/>
            <person name="Bruns T."/>
            <person name="Baldrian P."/>
            <person name="Vilgalys R."/>
            <person name="Dunand C."/>
            <person name="Henrissat B."/>
            <person name="Grigoriev I.V."/>
            <person name="Hibbett D."/>
            <person name="Nagy L.G."/>
            <person name="Martin F.M."/>
        </authorList>
    </citation>
    <scope>NUCLEOTIDE SEQUENCE</scope>
    <source>
        <strain evidence="1">P2</strain>
    </source>
</reference>
<proteinExistence type="predicted"/>
<sequence length="341" mass="36291">MTPPELKLSIRTPAPVSALAFGKGNHLVIGADDGSLRLYNLPETKVYKAVRGLGSDVSSIAWMHSPGTEIGNIWVAAGQKVILLFGLDTPTMIQDASHSLVSLNNIIGPDDVFNEIDISANEKLLAFSCDSGLVGIIDLSTRQVTKMRTLHTNICGAVRFIPNRPSEILSAGYDSALLHFDITQGSILSRLDIAGIPPSSGISLSPPFIHSIAFSENGTVAASTADGRVWVGGGGDKLITPKKKRSRKWEGLREDEGKWISVAEGPLVSVDFADSESFLTCTLLGSLSRYNASVGSTETGIVWSRDVKELKKANCMQSNRTYIVVGGFSNGGKGLAEVYGA</sequence>
<organism evidence="1 2">
    <name type="scientific">Thelephora ganbajun</name>
    <name type="common">Ganba fungus</name>
    <dbReference type="NCBI Taxonomy" id="370292"/>
    <lineage>
        <taxon>Eukaryota</taxon>
        <taxon>Fungi</taxon>
        <taxon>Dikarya</taxon>
        <taxon>Basidiomycota</taxon>
        <taxon>Agaricomycotina</taxon>
        <taxon>Agaricomycetes</taxon>
        <taxon>Thelephorales</taxon>
        <taxon>Thelephoraceae</taxon>
        <taxon>Thelephora</taxon>
    </lineage>
</organism>
<keyword evidence="2" id="KW-1185">Reference proteome</keyword>